<comment type="caution">
    <text evidence="1">The sequence shown here is derived from an EMBL/GenBank/DDBJ whole genome shotgun (WGS) entry which is preliminary data.</text>
</comment>
<reference evidence="1" key="1">
    <citation type="submission" date="2023-10" db="EMBL/GenBank/DDBJ databases">
        <title>Genome assembly of Pristionchus species.</title>
        <authorList>
            <person name="Yoshida K."/>
            <person name="Sommer R.J."/>
        </authorList>
    </citation>
    <scope>NUCLEOTIDE SEQUENCE</scope>
    <source>
        <strain evidence="1">RS5133</strain>
    </source>
</reference>
<dbReference type="Proteomes" id="UP001432322">
    <property type="component" value="Unassembled WGS sequence"/>
</dbReference>
<evidence type="ECO:0000313" key="2">
    <source>
        <dbReference type="Proteomes" id="UP001432322"/>
    </source>
</evidence>
<dbReference type="AlphaFoldDB" id="A0AAV5V0R3"/>
<organism evidence="1 2">
    <name type="scientific">Pristionchus fissidentatus</name>
    <dbReference type="NCBI Taxonomy" id="1538716"/>
    <lineage>
        <taxon>Eukaryota</taxon>
        <taxon>Metazoa</taxon>
        <taxon>Ecdysozoa</taxon>
        <taxon>Nematoda</taxon>
        <taxon>Chromadorea</taxon>
        <taxon>Rhabditida</taxon>
        <taxon>Rhabditina</taxon>
        <taxon>Diplogasteromorpha</taxon>
        <taxon>Diplogasteroidea</taxon>
        <taxon>Neodiplogasteridae</taxon>
        <taxon>Pristionchus</taxon>
    </lineage>
</organism>
<dbReference type="EMBL" id="BTSY01000002">
    <property type="protein sequence ID" value="GMT13111.1"/>
    <property type="molecule type" value="Genomic_DNA"/>
</dbReference>
<name>A0AAV5V0R3_9BILA</name>
<feature type="non-terminal residue" evidence="1">
    <location>
        <position position="1"/>
    </location>
</feature>
<sequence length="75" mass="7943">PVAAAAAEGFHIADTGRYIGVPALYAREKGESLRIPGLPFTRARSPNTSIFTSEVLGHWPGSGPSKRSSFATNIM</sequence>
<evidence type="ECO:0000313" key="1">
    <source>
        <dbReference type="EMBL" id="GMT13111.1"/>
    </source>
</evidence>
<keyword evidence="2" id="KW-1185">Reference proteome</keyword>
<feature type="non-terminal residue" evidence="1">
    <location>
        <position position="75"/>
    </location>
</feature>
<accession>A0AAV5V0R3</accession>
<proteinExistence type="predicted"/>
<protein>
    <submittedName>
        <fullName evidence="1">Uncharacterized protein</fullName>
    </submittedName>
</protein>
<gene>
    <name evidence="1" type="ORF">PFISCL1PPCAC_4408</name>
</gene>